<feature type="domain" description="Polysaccharide pyruvyl transferase" evidence="1">
    <location>
        <begin position="56"/>
        <end position="301"/>
    </location>
</feature>
<sequence>MDKRAAFKLKLGASRVGRLSNMSDVMKGYGSHRNEFMALSSDRRTAFVIGTANYANLGDLAISEAQMQYVRRYFDGDVMEIQTTKFWEYELWLRRAMRPNDLILLQGGGNMGDLYYWFEFERCAIAECFPDQRIIMFPQTISYSSDDSELLAYAKQAYGRCSDLHLFAREHISAQKMAEEFPTTDVELVPDIVLTLDPTPFVPRHVSRCGLAMVLRNDEERSLSDEDWQMLFSAAEESGLPVTTADTVLPDQDVSIEGRTLLLSDILTTFASAQCVVTDRLHGMIFAAITETPCVVLSNSNHKIRGVYQWIKDLPYIAFIESAQEARAALRKVMNAPTTYPRDRILQQFEALRALL</sequence>
<name>A0A087AJZ1_9BIFI</name>
<accession>A0A087AJZ1</accession>
<evidence type="ECO:0000313" key="2">
    <source>
        <dbReference type="EMBL" id="KFI59091.1"/>
    </source>
</evidence>
<dbReference type="AlphaFoldDB" id="A0A087AJZ1"/>
<comment type="caution">
    <text evidence="2">The sequence shown here is derived from an EMBL/GenBank/DDBJ whole genome shotgun (WGS) entry which is preliminary data.</text>
</comment>
<protein>
    <submittedName>
        <fullName evidence="2">Putative general stress protein 30</fullName>
    </submittedName>
</protein>
<organism evidence="2 3">
    <name type="scientific">Bifidobacterium gallicum DSM 20093 = LMG 11596</name>
    <dbReference type="NCBI Taxonomy" id="561180"/>
    <lineage>
        <taxon>Bacteria</taxon>
        <taxon>Bacillati</taxon>
        <taxon>Actinomycetota</taxon>
        <taxon>Actinomycetes</taxon>
        <taxon>Bifidobacteriales</taxon>
        <taxon>Bifidobacteriaceae</taxon>
        <taxon>Bifidobacterium</taxon>
    </lineage>
</organism>
<dbReference type="Proteomes" id="UP000029074">
    <property type="component" value="Unassembled WGS sequence"/>
</dbReference>
<reference evidence="2 3" key="1">
    <citation type="submission" date="2014-03" db="EMBL/GenBank/DDBJ databases">
        <title>Genomics of Bifidobacteria.</title>
        <authorList>
            <person name="Ventura M."/>
            <person name="Milani C."/>
            <person name="Lugli G.A."/>
        </authorList>
    </citation>
    <scope>NUCLEOTIDE SEQUENCE [LARGE SCALE GENOMIC DNA]</scope>
    <source>
        <strain evidence="2 3">LMG 11596</strain>
    </source>
</reference>
<dbReference type="EMBL" id="JGYW01000004">
    <property type="protein sequence ID" value="KFI59091.1"/>
    <property type="molecule type" value="Genomic_DNA"/>
</dbReference>
<proteinExistence type="predicted"/>
<keyword evidence="3" id="KW-1185">Reference proteome</keyword>
<dbReference type="PANTHER" id="PTHR36836:SF1">
    <property type="entry name" value="COLANIC ACID BIOSYNTHESIS PROTEIN WCAK"/>
    <property type="match status" value="1"/>
</dbReference>
<dbReference type="InterPro" id="IPR007345">
    <property type="entry name" value="Polysacch_pyruvyl_Trfase"/>
</dbReference>
<gene>
    <name evidence="2" type="ORF">BGLCM_0675</name>
</gene>
<evidence type="ECO:0000259" key="1">
    <source>
        <dbReference type="Pfam" id="PF04230"/>
    </source>
</evidence>
<dbReference type="Pfam" id="PF04230">
    <property type="entry name" value="PS_pyruv_trans"/>
    <property type="match status" value="1"/>
</dbReference>
<dbReference type="PANTHER" id="PTHR36836">
    <property type="entry name" value="COLANIC ACID BIOSYNTHESIS PROTEIN WCAK"/>
    <property type="match status" value="1"/>
</dbReference>
<evidence type="ECO:0000313" key="3">
    <source>
        <dbReference type="Proteomes" id="UP000029074"/>
    </source>
</evidence>